<dbReference type="AlphaFoldDB" id="A0A8J6C7C4"/>
<dbReference type="OrthoDB" id="10435591at2759"/>
<evidence type="ECO:0000313" key="2">
    <source>
        <dbReference type="EMBL" id="KAG8459680.1"/>
    </source>
</evidence>
<feature type="region of interest" description="Disordered" evidence="1">
    <location>
        <begin position="323"/>
        <end position="342"/>
    </location>
</feature>
<sequence length="342" mass="37303">MYDPYRTGRPESASVTYGMAYDSIAMTSWTPKELAGRYYMPSFKKAPTAAKVAYLHSQSNLNHNTYLRHGSQFGLTGPRSTSASTYTWKDPAALSRPPSAVLERMYDELVAPVMQKSLNPLFAPLPADLPRSVEEHAVRAPAAIAQHRLRTRISSRHIPIGAGWGVGSRPTTVDVPAAEGETGYTKSGPVYLRSADGGRTILHLRYPGDADPAAAFEAAEAISAASRGAAPRFTMTQQVPGHGYRPRTAEDYDGRAIASLDGRTLLQMTRKPAPDHLRKPEHPRRKAQISTVRPYDPSKLGAPPSGYVLVSDDYEKTPEYMRTSKEREMLGVSTGRASAGAF</sequence>
<name>A0A8J6C7C4_DIALT</name>
<feature type="region of interest" description="Disordered" evidence="1">
    <location>
        <begin position="272"/>
        <end position="310"/>
    </location>
</feature>
<comment type="caution">
    <text evidence="2">The sequence shown here is derived from an EMBL/GenBank/DDBJ whole genome shotgun (WGS) entry which is preliminary data.</text>
</comment>
<evidence type="ECO:0000256" key="1">
    <source>
        <dbReference type="SAM" id="MobiDB-lite"/>
    </source>
</evidence>
<organism evidence="2 3">
    <name type="scientific">Diacronema lutheri</name>
    <name type="common">Unicellular marine alga</name>
    <name type="synonym">Monochrysis lutheri</name>
    <dbReference type="NCBI Taxonomy" id="2081491"/>
    <lineage>
        <taxon>Eukaryota</taxon>
        <taxon>Haptista</taxon>
        <taxon>Haptophyta</taxon>
        <taxon>Pavlovophyceae</taxon>
        <taxon>Pavlovales</taxon>
        <taxon>Pavlovaceae</taxon>
        <taxon>Diacronema</taxon>
    </lineage>
</organism>
<dbReference type="Proteomes" id="UP000751190">
    <property type="component" value="Unassembled WGS sequence"/>
</dbReference>
<evidence type="ECO:0000313" key="3">
    <source>
        <dbReference type="Proteomes" id="UP000751190"/>
    </source>
</evidence>
<proteinExistence type="predicted"/>
<protein>
    <submittedName>
        <fullName evidence="2">Uncharacterized protein</fullName>
    </submittedName>
</protein>
<gene>
    <name evidence="2" type="ORF">KFE25_003132</name>
</gene>
<dbReference type="EMBL" id="JAGTXO010000038">
    <property type="protein sequence ID" value="KAG8459680.1"/>
    <property type="molecule type" value="Genomic_DNA"/>
</dbReference>
<keyword evidence="3" id="KW-1185">Reference proteome</keyword>
<reference evidence="2" key="1">
    <citation type="submission" date="2021-05" db="EMBL/GenBank/DDBJ databases">
        <title>The genome of the haptophyte Pavlova lutheri (Diacronema luteri, Pavlovales) - a model for lipid biosynthesis in eukaryotic algae.</title>
        <authorList>
            <person name="Hulatt C.J."/>
            <person name="Posewitz M.C."/>
        </authorList>
    </citation>
    <scope>NUCLEOTIDE SEQUENCE</scope>
    <source>
        <strain evidence="2">NIVA-4/92</strain>
    </source>
</reference>
<accession>A0A8J6C7C4</accession>